<dbReference type="GeneID" id="54568098"/>
<dbReference type="Proteomes" id="UP000799537">
    <property type="component" value="Unassembled WGS sequence"/>
</dbReference>
<dbReference type="EMBL" id="ML993665">
    <property type="protein sequence ID" value="KAF2158443.1"/>
    <property type="molecule type" value="Genomic_DNA"/>
</dbReference>
<evidence type="ECO:0000313" key="1">
    <source>
        <dbReference type="EMBL" id="KAF2158443.1"/>
    </source>
</evidence>
<evidence type="ECO:0000313" key="2">
    <source>
        <dbReference type="Proteomes" id="UP000799537"/>
    </source>
</evidence>
<dbReference type="RefSeq" id="XP_033659332.1">
    <property type="nucleotide sequence ID" value="XM_033814826.1"/>
</dbReference>
<organism evidence="1 2">
    <name type="scientific">Zasmidium cellare ATCC 36951</name>
    <dbReference type="NCBI Taxonomy" id="1080233"/>
    <lineage>
        <taxon>Eukaryota</taxon>
        <taxon>Fungi</taxon>
        <taxon>Dikarya</taxon>
        <taxon>Ascomycota</taxon>
        <taxon>Pezizomycotina</taxon>
        <taxon>Dothideomycetes</taxon>
        <taxon>Dothideomycetidae</taxon>
        <taxon>Mycosphaerellales</taxon>
        <taxon>Mycosphaerellaceae</taxon>
        <taxon>Zasmidium</taxon>
    </lineage>
</organism>
<gene>
    <name evidence="1" type="ORF">M409DRAFT_61646</name>
</gene>
<sequence>MRPEKRDLPFYGSPPELMHYARSLEATPVSAFPRFTIDLAKTVQMSCPRSEVLLCPPQVPSASLFQSQESIRTCPGPRRTLSTLDLVTDTHQCRRRSMVASMVCGSGLCHACSRMNSLTYQDVLDHLAQHTDDGHIYDWVSKNRVDGAMLLDFFRWTEQVSSYFSCLTPLSSQTVHRSGQPCDAHVSLNLSTCWDVEKSAWPGTTDIELPTHVHHSDLSKHLAGQTSSAGTSSRALAGRLSRPFEPILTPGDRS</sequence>
<name>A0A6A6BV92_ZASCE</name>
<dbReference type="AlphaFoldDB" id="A0A6A6BV92"/>
<reference evidence="1" key="1">
    <citation type="journal article" date="2020" name="Stud. Mycol.">
        <title>101 Dothideomycetes genomes: a test case for predicting lifestyles and emergence of pathogens.</title>
        <authorList>
            <person name="Haridas S."/>
            <person name="Albert R."/>
            <person name="Binder M."/>
            <person name="Bloem J."/>
            <person name="Labutti K."/>
            <person name="Salamov A."/>
            <person name="Andreopoulos B."/>
            <person name="Baker S."/>
            <person name="Barry K."/>
            <person name="Bills G."/>
            <person name="Bluhm B."/>
            <person name="Cannon C."/>
            <person name="Castanera R."/>
            <person name="Culley D."/>
            <person name="Daum C."/>
            <person name="Ezra D."/>
            <person name="Gonzalez J."/>
            <person name="Henrissat B."/>
            <person name="Kuo A."/>
            <person name="Liang C."/>
            <person name="Lipzen A."/>
            <person name="Lutzoni F."/>
            <person name="Magnuson J."/>
            <person name="Mondo S."/>
            <person name="Nolan M."/>
            <person name="Ohm R."/>
            <person name="Pangilinan J."/>
            <person name="Park H.-J."/>
            <person name="Ramirez L."/>
            <person name="Alfaro M."/>
            <person name="Sun H."/>
            <person name="Tritt A."/>
            <person name="Yoshinaga Y."/>
            <person name="Zwiers L.-H."/>
            <person name="Turgeon B."/>
            <person name="Goodwin S."/>
            <person name="Spatafora J."/>
            <person name="Crous P."/>
            <person name="Grigoriev I."/>
        </authorList>
    </citation>
    <scope>NUCLEOTIDE SEQUENCE</scope>
    <source>
        <strain evidence="1">ATCC 36951</strain>
    </source>
</reference>
<proteinExistence type="predicted"/>
<keyword evidence="2" id="KW-1185">Reference proteome</keyword>
<protein>
    <submittedName>
        <fullName evidence="1">Uncharacterized protein</fullName>
    </submittedName>
</protein>
<accession>A0A6A6BV92</accession>